<feature type="domain" description="OmpR/PhoB-type" evidence="6">
    <location>
        <begin position="1"/>
        <end position="99"/>
    </location>
</feature>
<dbReference type="Proteomes" id="UP000193285">
    <property type="component" value="Unassembled WGS sequence"/>
</dbReference>
<keyword evidence="3 5" id="KW-0238">DNA-binding</keyword>
<sequence>MVEYFLSGVVEARINGVQAALGGPKQRCVLAVLLANAGKVVNTDRLIDSVWEDDPPPKALASLRSYVANLRRTLNGAPGPDHAGTQRLESRPYGYQLNLLDGDSLDLQEFEELASAGRSALTRNDPAGAADTLGAALALWRGDPFGEFTYRDFAAPDALRFAELRTTTIEARFDALLRLGAGPELVPEIEAAVAQYPLQEHLWEHLMLALYRAGRTADATRAFQRASATLDREIGARPGERLQTLFQQISDRSADLEVERPNDRAAAPDRLAAPTLIGRDVELGVVCSAARSAAAGIGGLTLVTGESGIGKTSLARVAADRVRGEGVAVSWAGHPSGIRLPLMWTWIQLLRQLGADLGDDGRRAVLRAAPGVVDALVPEWNDTDPVPSTTRVTATGFALVEGVVTALGTLSSMRPLLLVLDDLQLADTASLDVLSLLAATFPRVPIQVIGAWTYHGADRPVNRESFERLIRSNDTRVVPLAGLDRDATAQLVDAIAGAPTPQAVSDRVWRQAGGNPFYIKEVARTLVTADHRDSASAPANLSDAVVGVVGRRVGALGRTCREVVAAAAVLGPEFDVAELAGVLDTANSTVQAQLRPAYRAGLLDEVPGRPGMYRFSHGLVRDALLAQLDTTDRTTVHAAVATTRAPGLAAAAYEDGIAAADHAWRAGAELNPDTALEIHETVIQRALTRSAYDDIANLAEHALQICRRLPAKPEELERQATLWLHLAGAKGILEGQTSRAAADAVQRAFDIGSQVKGRSFYGAIAMRCLMLCAHGRIEEADIVANGLRAQYEQSDDPDIGVVNDFVHIMVASLRGDVEALIATGHHMMDTFPPPETVTDPTHFFHPRVYCWMALAEAVRGDRGAMHEYHRRALHLAQSRGDVFNILAAKLTFVECAAILGDVEGTADLADVVDREFCAAGGQQWGAAARIISVWARTLETGEGDPATAFEAFDVLTSDGSSAMTPLFLALLADIEMHHGRPDGARELLDRASRVAEATGEHASDQLIARRIAALSPPTDRSA</sequence>
<evidence type="ECO:0000259" key="6">
    <source>
        <dbReference type="PROSITE" id="PS51755"/>
    </source>
</evidence>
<dbReference type="SUPFAM" id="SSF52540">
    <property type="entry name" value="P-loop containing nucleoside triphosphate hydrolases"/>
    <property type="match status" value="1"/>
</dbReference>
<dbReference type="GO" id="GO:0000160">
    <property type="term" value="P:phosphorelay signal transduction system"/>
    <property type="evidence" value="ECO:0007669"/>
    <property type="project" value="InterPro"/>
</dbReference>
<name>A0A1X2AAV0_9MYCO</name>
<keyword evidence="4" id="KW-0804">Transcription</keyword>
<dbReference type="InterPro" id="IPR005158">
    <property type="entry name" value="BTAD"/>
</dbReference>
<dbReference type="Gene3D" id="1.25.40.10">
    <property type="entry name" value="Tetratricopeptide repeat domain"/>
    <property type="match status" value="1"/>
</dbReference>
<accession>A0A1X2AAV0</accession>
<feature type="DNA-binding region" description="OmpR/PhoB-type" evidence="5">
    <location>
        <begin position="1"/>
        <end position="99"/>
    </location>
</feature>
<dbReference type="SUPFAM" id="SSF46894">
    <property type="entry name" value="C-terminal effector domain of the bipartite response regulators"/>
    <property type="match status" value="1"/>
</dbReference>
<comment type="caution">
    <text evidence="7">The sequence shown here is derived from an EMBL/GenBank/DDBJ whole genome shotgun (WGS) entry which is preliminary data.</text>
</comment>
<dbReference type="PANTHER" id="PTHR35807:SF1">
    <property type="entry name" value="TRANSCRIPTIONAL REGULATOR REDD"/>
    <property type="match status" value="1"/>
</dbReference>
<dbReference type="EMBL" id="LQPN01000044">
    <property type="protein sequence ID" value="ORW47192.1"/>
    <property type="molecule type" value="Genomic_DNA"/>
</dbReference>
<dbReference type="Gene3D" id="1.10.10.10">
    <property type="entry name" value="Winged helix-like DNA-binding domain superfamily/Winged helix DNA-binding domain"/>
    <property type="match status" value="1"/>
</dbReference>
<reference evidence="7 8" key="1">
    <citation type="journal article" date="2015" name="Emerg. Microbes Infect.">
        <title>Characterization of 17 strains belonging to the Mycobacterium simiae complex and description of Mycobacterium paraense sp. nov.</title>
        <authorList>
            <person name="Fusco da Costa A.R."/>
            <person name="Fedrizzi T."/>
            <person name="Lopes M.L."/>
            <person name="Pecorari M."/>
            <person name="Oliveira da Costa W.L."/>
            <person name="Giacobazzi E."/>
            <person name="da Costa Bahia J.R."/>
            <person name="De Sanctis V."/>
            <person name="Batista Lima K.V."/>
            <person name="Bertorelli R."/>
            <person name="Grottola A."/>
            <person name="Fabio A."/>
            <person name="Mariottini A."/>
            <person name="Ferretti P."/>
            <person name="Di Leva F."/>
            <person name="Fregni Serpini G."/>
            <person name="Tagliazucchi S."/>
            <person name="Rumpianesi F."/>
            <person name="Jousson O."/>
            <person name="Segata N."/>
            <person name="Tortoli E."/>
        </authorList>
    </citation>
    <scope>NUCLEOTIDE SEQUENCE [LARGE SCALE GENOMIC DNA]</scope>
    <source>
        <strain evidence="7 8">IEC33</strain>
    </source>
</reference>
<dbReference type="InterPro" id="IPR027417">
    <property type="entry name" value="P-loop_NTPase"/>
</dbReference>
<dbReference type="InterPro" id="IPR036388">
    <property type="entry name" value="WH-like_DNA-bd_sf"/>
</dbReference>
<dbReference type="GO" id="GO:0003677">
    <property type="term" value="F:DNA binding"/>
    <property type="evidence" value="ECO:0007669"/>
    <property type="project" value="UniProtKB-UniRule"/>
</dbReference>
<dbReference type="Pfam" id="PF13191">
    <property type="entry name" value="AAA_16"/>
    <property type="match status" value="1"/>
</dbReference>
<dbReference type="PROSITE" id="PS51755">
    <property type="entry name" value="OMPR_PHOB"/>
    <property type="match status" value="1"/>
</dbReference>
<gene>
    <name evidence="7" type="ORF">AWB90_13375</name>
</gene>
<evidence type="ECO:0000256" key="5">
    <source>
        <dbReference type="PROSITE-ProRule" id="PRU01091"/>
    </source>
</evidence>
<protein>
    <submittedName>
        <fullName evidence="7">Transcriptional regulator</fullName>
    </submittedName>
</protein>
<comment type="similarity">
    <text evidence="1">Belongs to the AfsR/DnrI/RedD regulatory family.</text>
</comment>
<dbReference type="GO" id="GO:0006355">
    <property type="term" value="P:regulation of DNA-templated transcription"/>
    <property type="evidence" value="ECO:0007669"/>
    <property type="project" value="InterPro"/>
</dbReference>
<dbReference type="SMART" id="SM01043">
    <property type="entry name" value="BTAD"/>
    <property type="match status" value="1"/>
</dbReference>
<dbReference type="PANTHER" id="PTHR35807">
    <property type="entry name" value="TRANSCRIPTIONAL REGULATOR REDD-RELATED"/>
    <property type="match status" value="1"/>
</dbReference>
<dbReference type="InterPro" id="IPR016032">
    <property type="entry name" value="Sig_transdc_resp-reg_C-effctor"/>
</dbReference>
<dbReference type="InterPro" id="IPR041664">
    <property type="entry name" value="AAA_16"/>
</dbReference>
<evidence type="ECO:0000313" key="8">
    <source>
        <dbReference type="Proteomes" id="UP000193285"/>
    </source>
</evidence>
<dbReference type="SMART" id="SM00862">
    <property type="entry name" value="Trans_reg_C"/>
    <property type="match status" value="1"/>
</dbReference>
<dbReference type="InterPro" id="IPR001867">
    <property type="entry name" value="OmpR/PhoB-type_DNA-bd"/>
</dbReference>
<evidence type="ECO:0000256" key="1">
    <source>
        <dbReference type="ARBA" id="ARBA00005820"/>
    </source>
</evidence>
<keyword evidence="2" id="KW-0805">Transcription regulation</keyword>
<evidence type="ECO:0000256" key="2">
    <source>
        <dbReference type="ARBA" id="ARBA00023015"/>
    </source>
</evidence>
<evidence type="ECO:0000313" key="7">
    <source>
        <dbReference type="EMBL" id="ORW47192.1"/>
    </source>
</evidence>
<evidence type="ECO:0000256" key="4">
    <source>
        <dbReference type="ARBA" id="ARBA00023163"/>
    </source>
</evidence>
<dbReference type="InterPro" id="IPR051677">
    <property type="entry name" value="AfsR-DnrI-RedD_regulator"/>
</dbReference>
<proteinExistence type="inferred from homology"/>
<dbReference type="AlphaFoldDB" id="A0A1X2AAV0"/>
<dbReference type="SUPFAM" id="SSF48452">
    <property type="entry name" value="TPR-like"/>
    <property type="match status" value="1"/>
</dbReference>
<dbReference type="Pfam" id="PF03704">
    <property type="entry name" value="BTAD"/>
    <property type="match status" value="1"/>
</dbReference>
<dbReference type="CDD" id="cd15831">
    <property type="entry name" value="BTAD"/>
    <property type="match status" value="1"/>
</dbReference>
<evidence type="ECO:0000256" key="3">
    <source>
        <dbReference type="ARBA" id="ARBA00023125"/>
    </source>
</evidence>
<dbReference type="Pfam" id="PF00486">
    <property type="entry name" value="Trans_reg_C"/>
    <property type="match status" value="1"/>
</dbReference>
<dbReference type="InterPro" id="IPR011990">
    <property type="entry name" value="TPR-like_helical_dom_sf"/>
</dbReference>
<dbReference type="OrthoDB" id="134712at2"/>
<organism evidence="7 8">
    <name type="scientific">Mycobacterium paraense</name>
    <dbReference type="NCBI Taxonomy" id="767916"/>
    <lineage>
        <taxon>Bacteria</taxon>
        <taxon>Bacillati</taxon>
        <taxon>Actinomycetota</taxon>
        <taxon>Actinomycetes</taxon>
        <taxon>Mycobacteriales</taxon>
        <taxon>Mycobacteriaceae</taxon>
        <taxon>Mycobacterium</taxon>
        <taxon>Mycobacterium simiae complex</taxon>
    </lineage>
</organism>